<protein>
    <submittedName>
        <fullName evidence="11">Cytidine(C)-cytidine(C)-adenosine (A)]-adding enzyme</fullName>
    </submittedName>
</protein>
<keyword evidence="12" id="KW-1185">Reference proteome</keyword>
<name>A0A916ZYQ5_9HYPH</name>
<dbReference type="GO" id="GO:0000049">
    <property type="term" value="F:tRNA binding"/>
    <property type="evidence" value="ECO:0007669"/>
    <property type="project" value="TreeGrafter"/>
</dbReference>
<dbReference type="GO" id="GO:0016779">
    <property type="term" value="F:nucleotidyltransferase activity"/>
    <property type="evidence" value="ECO:0007669"/>
    <property type="project" value="UniProtKB-KW"/>
</dbReference>
<keyword evidence="5" id="KW-0479">Metal-binding</keyword>
<comment type="similarity">
    <text evidence="8">Belongs to the tRNA nucleotidyltransferase/poly(A) polymerase family.</text>
</comment>
<dbReference type="Pfam" id="PF12627">
    <property type="entry name" value="PolyA_pol_RNAbd"/>
    <property type="match status" value="1"/>
</dbReference>
<evidence type="ECO:0000256" key="2">
    <source>
        <dbReference type="ARBA" id="ARBA00022679"/>
    </source>
</evidence>
<gene>
    <name evidence="11" type="ORF">GCM10011390_43140</name>
</gene>
<evidence type="ECO:0000256" key="1">
    <source>
        <dbReference type="ARBA" id="ARBA00001946"/>
    </source>
</evidence>
<dbReference type="PANTHER" id="PTHR46173">
    <property type="entry name" value="CCA TRNA NUCLEOTIDYLTRANSFERASE 1, MITOCHONDRIAL"/>
    <property type="match status" value="1"/>
</dbReference>
<evidence type="ECO:0000256" key="8">
    <source>
        <dbReference type="RuleBase" id="RU003953"/>
    </source>
</evidence>
<keyword evidence="4" id="KW-0548">Nucleotidyltransferase</keyword>
<evidence type="ECO:0000313" key="12">
    <source>
        <dbReference type="Proteomes" id="UP000644699"/>
    </source>
</evidence>
<dbReference type="GO" id="GO:0046872">
    <property type="term" value="F:metal ion binding"/>
    <property type="evidence" value="ECO:0007669"/>
    <property type="project" value="UniProtKB-KW"/>
</dbReference>
<dbReference type="InterPro" id="IPR050264">
    <property type="entry name" value="Bact_CCA-adding_enz_type3_sf"/>
</dbReference>
<dbReference type="InterPro" id="IPR032828">
    <property type="entry name" value="PolyA_RNA-bd"/>
</dbReference>
<dbReference type="Pfam" id="PF01743">
    <property type="entry name" value="PolyA_pol"/>
    <property type="match status" value="1"/>
</dbReference>
<feature type="domain" description="tRNA nucleotidyltransferase/poly(A) polymerase RNA and SrmB- binding" evidence="10">
    <location>
        <begin position="188"/>
        <end position="239"/>
    </location>
</feature>
<evidence type="ECO:0000256" key="4">
    <source>
        <dbReference type="ARBA" id="ARBA00022695"/>
    </source>
</evidence>
<dbReference type="PANTHER" id="PTHR46173:SF1">
    <property type="entry name" value="CCA TRNA NUCLEOTIDYLTRANSFERASE 1, MITOCHONDRIAL"/>
    <property type="match status" value="1"/>
</dbReference>
<keyword evidence="8" id="KW-0694">RNA-binding</keyword>
<dbReference type="SUPFAM" id="SSF81891">
    <property type="entry name" value="Poly A polymerase C-terminal region-like"/>
    <property type="match status" value="1"/>
</dbReference>
<dbReference type="AlphaFoldDB" id="A0A916ZYQ5"/>
<organism evidence="11 12">
    <name type="scientific">Aureimonas endophytica</name>
    <dbReference type="NCBI Taxonomy" id="2027858"/>
    <lineage>
        <taxon>Bacteria</taxon>
        <taxon>Pseudomonadati</taxon>
        <taxon>Pseudomonadota</taxon>
        <taxon>Alphaproteobacteria</taxon>
        <taxon>Hyphomicrobiales</taxon>
        <taxon>Aurantimonadaceae</taxon>
        <taxon>Aureimonas</taxon>
    </lineage>
</organism>
<accession>A0A916ZYQ5</accession>
<evidence type="ECO:0000313" key="11">
    <source>
        <dbReference type="EMBL" id="GGE19290.1"/>
    </source>
</evidence>
<dbReference type="InterPro" id="IPR043519">
    <property type="entry name" value="NT_sf"/>
</dbReference>
<evidence type="ECO:0000256" key="6">
    <source>
        <dbReference type="ARBA" id="ARBA00022741"/>
    </source>
</evidence>
<dbReference type="GO" id="GO:0008033">
    <property type="term" value="P:tRNA processing"/>
    <property type="evidence" value="ECO:0007669"/>
    <property type="project" value="UniProtKB-KW"/>
</dbReference>
<evidence type="ECO:0000256" key="5">
    <source>
        <dbReference type="ARBA" id="ARBA00022723"/>
    </source>
</evidence>
<comment type="cofactor">
    <cofactor evidence="1">
        <name>Mg(2+)</name>
        <dbReference type="ChEBI" id="CHEBI:18420"/>
    </cofactor>
</comment>
<feature type="domain" description="Poly A polymerase head" evidence="9">
    <location>
        <begin position="30"/>
        <end position="152"/>
    </location>
</feature>
<keyword evidence="2 8" id="KW-0808">Transferase</keyword>
<evidence type="ECO:0000256" key="7">
    <source>
        <dbReference type="ARBA" id="ARBA00022842"/>
    </source>
</evidence>
<dbReference type="Gene3D" id="1.10.3090.10">
    <property type="entry name" value="cca-adding enzyme, domain 2"/>
    <property type="match status" value="1"/>
</dbReference>
<keyword evidence="6" id="KW-0547">Nucleotide-binding</keyword>
<keyword evidence="7" id="KW-0460">Magnesium</keyword>
<evidence type="ECO:0000259" key="10">
    <source>
        <dbReference type="Pfam" id="PF12627"/>
    </source>
</evidence>
<keyword evidence="3" id="KW-0819">tRNA processing</keyword>
<dbReference type="SUPFAM" id="SSF81301">
    <property type="entry name" value="Nucleotidyltransferase"/>
    <property type="match status" value="1"/>
</dbReference>
<dbReference type="RefSeq" id="WP_188912185.1">
    <property type="nucleotide sequence ID" value="NZ_BMIQ01000008.1"/>
</dbReference>
<dbReference type="GO" id="GO:0000166">
    <property type="term" value="F:nucleotide binding"/>
    <property type="evidence" value="ECO:0007669"/>
    <property type="project" value="UniProtKB-KW"/>
</dbReference>
<evidence type="ECO:0000259" key="9">
    <source>
        <dbReference type="Pfam" id="PF01743"/>
    </source>
</evidence>
<comment type="caution">
    <text evidence="11">The sequence shown here is derived from an EMBL/GenBank/DDBJ whole genome shotgun (WGS) entry which is preliminary data.</text>
</comment>
<reference evidence="11" key="2">
    <citation type="submission" date="2020-09" db="EMBL/GenBank/DDBJ databases">
        <authorList>
            <person name="Sun Q."/>
            <person name="Zhou Y."/>
        </authorList>
    </citation>
    <scope>NUCLEOTIDE SEQUENCE</scope>
    <source>
        <strain evidence="11">CGMCC 1.15367</strain>
    </source>
</reference>
<sequence>MTETRIDAEWLRDETLQRLLAALAERGEGARVVGGAVRNTLLGLPVTDIDIATTVLPEETSRRAEAAGFKPVPTGLAHGTITVVAAGRPFEVTTLRRDVETDGRHARVAFGRDWEADATRRDFTINALYCEADGRVVDLVGGIADLETRTLRFIGDAASRIEEDYLRILRFFRFFAWYGAGRPDAEGLRACARLKSGLAQLSAERVWAELRKLLGAADPSRALLWARQAGVLSMVLPESERWGIDTIHGLVGAEQVHGWAPDALLRLEAIVPPDGERLAELARRLKLANAERDRLLAFALAAPADPSETDQSLRARLYFGDRGGIRDRLRLAIATRHGRSEAAAIGETARLNEQLRIADMFDPPAFPVSGEDLKAVGVQPGPVLGAALDRLKRLWAESGFVLSRDVLLSKL</sequence>
<dbReference type="InterPro" id="IPR002646">
    <property type="entry name" value="PolA_pol_head_dom"/>
</dbReference>
<dbReference type="CDD" id="cd05398">
    <property type="entry name" value="NT_ClassII-CCAase"/>
    <property type="match status" value="1"/>
</dbReference>
<dbReference type="Proteomes" id="UP000644699">
    <property type="component" value="Unassembled WGS sequence"/>
</dbReference>
<evidence type="ECO:0000256" key="3">
    <source>
        <dbReference type="ARBA" id="ARBA00022694"/>
    </source>
</evidence>
<dbReference type="Gene3D" id="3.30.460.10">
    <property type="entry name" value="Beta Polymerase, domain 2"/>
    <property type="match status" value="1"/>
</dbReference>
<proteinExistence type="inferred from homology"/>
<reference evidence="11" key="1">
    <citation type="journal article" date="2014" name="Int. J. Syst. Evol. Microbiol.">
        <title>Complete genome sequence of Corynebacterium casei LMG S-19264T (=DSM 44701T), isolated from a smear-ripened cheese.</title>
        <authorList>
            <consortium name="US DOE Joint Genome Institute (JGI-PGF)"/>
            <person name="Walter F."/>
            <person name="Albersmeier A."/>
            <person name="Kalinowski J."/>
            <person name="Ruckert C."/>
        </authorList>
    </citation>
    <scope>NUCLEOTIDE SEQUENCE</scope>
    <source>
        <strain evidence="11">CGMCC 1.15367</strain>
    </source>
</reference>
<dbReference type="EMBL" id="BMIQ01000008">
    <property type="protein sequence ID" value="GGE19290.1"/>
    <property type="molecule type" value="Genomic_DNA"/>
</dbReference>